<dbReference type="Proteomes" id="UP000054988">
    <property type="component" value="Unassembled WGS sequence"/>
</dbReference>
<sequence>MSTTDTARLPFAPRSATSRKQYHAKQSPLPIILFVHHEYYTQIPSSSPRTNILSWACGIDVISRAGSSEGLGEANRNMGVADEATQVDLSMLGLQHAAMPLMRPGYTSSLANACLSLVEAGDNEKLCGRDRNLSNTQDPIFVILFDVSLLETDDVKKLYGVAHCSSLSTRTS</sequence>
<evidence type="ECO:0000256" key="1">
    <source>
        <dbReference type="SAM" id="MobiDB-lite"/>
    </source>
</evidence>
<feature type="region of interest" description="Disordered" evidence="1">
    <location>
        <begin position="1"/>
        <end position="23"/>
    </location>
</feature>
<comment type="caution">
    <text evidence="2">The sequence shown here is derived from an EMBL/GenBank/DDBJ whole genome shotgun (WGS) entry which is preliminary data.</text>
</comment>
<organism evidence="2 3">
    <name type="scientific">Moniliophthora roreri</name>
    <name type="common">Frosty pod rot fungus</name>
    <name type="synonym">Monilia roreri</name>
    <dbReference type="NCBI Taxonomy" id="221103"/>
    <lineage>
        <taxon>Eukaryota</taxon>
        <taxon>Fungi</taxon>
        <taxon>Dikarya</taxon>
        <taxon>Basidiomycota</taxon>
        <taxon>Agaricomycotina</taxon>
        <taxon>Agaricomycetes</taxon>
        <taxon>Agaricomycetidae</taxon>
        <taxon>Agaricales</taxon>
        <taxon>Marasmiineae</taxon>
        <taxon>Marasmiaceae</taxon>
        <taxon>Moniliophthora</taxon>
    </lineage>
</organism>
<protein>
    <submittedName>
        <fullName evidence="2">Uncharacterized protein</fullName>
    </submittedName>
</protein>
<reference evidence="2 3" key="1">
    <citation type="submission" date="2015-12" db="EMBL/GenBank/DDBJ databases">
        <title>Draft genome sequence of Moniliophthora roreri, the causal agent of frosty pod rot of cacao.</title>
        <authorList>
            <person name="Aime M.C."/>
            <person name="Diaz-Valderrama J.R."/>
            <person name="Kijpornyongpan T."/>
            <person name="Phillips-Mora W."/>
        </authorList>
    </citation>
    <scope>NUCLEOTIDE SEQUENCE [LARGE SCALE GENOMIC DNA]</scope>
    <source>
        <strain evidence="2 3">MCA 2952</strain>
    </source>
</reference>
<name>A0A0W0F2S9_MONRR</name>
<gene>
    <name evidence="2" type="ORF">WG66_16796</name>
</gene>
<evidence type="ECO:0000313" key="2">
    <source>
        <dbReference type="EMBL" id="KTB30643.1"/>
    </source>
</evidence>
<accession>A0A0W0F2S9</accession>
<evidence type="ECO:0000313" key="3">
    <source>
        <dbReference type="Proteomes" id="UP000054988"/>
    </source>
</evidence>
<dbReference type="AlphaFoldDB" id="A0A0W0F2S9"/>
<dbReference type="EMBL" id="LATX01002374">
    <property type="protein sequence ID" value="KTB30643.1"/>
    <property type="molecule type" value="Genomic_DNA"/>
</dbReference>
<proteinExistence type="predicted"/>